<evidence type="ECO:0000313" key="3">
    <source>
        <dbReference type="Proteomes" id="UP000694005"/>
    </source>
</evidence>
<sequence length="139" mass="15948">MEEWRGIKEEEIAEVKRPISNNRNIKWKPPPQQCIKCNTYGAWSKDRQRSGVKLGESRPYGKVAMGGSQELSETRINQYIETEAVALNWAVQTMRSLGTSRLGGRVLEWHPLHNQEKLKKYCEENVSDSESEVEATLIT</sequence>
<gene>
    <name evidence="2" type="ORF">BRAPAZ1V2_A01P17000.2</name>
</gene>
<feature type="compositionally biased region" description="Basic and acidic residues" evidence="1">
    <location>
        <begin position="1"/>
        <end position="17"/>
    </location>
</feature>
<dbReference type="Gramene" id="A01p17000.2_BraZ1">
    <property type="protein sequence ID" value="A01p17000.2_BraZ1.CDS"/>
    <property type="gene ID" value="A01g17000.2_BraZ1"/>
</dbReference>
<proteinExistence type="predicted"/>
<dbReference type="AlphaFoldDB" id="A0A8D9GV43"/>
<organism evidence="2 3">
    <name type="scientific">Brassica campestris</name>
    <name type="common">Field mustard</name>
    <dbReference type="NCBI Taxonomy" id="3711"/>
    <lineage>
        <taxon>Eukaryota</taxon>
        <taxon>Viridiplantae</taxon>
        <taxon>Streptophyta</taxon>
        <taxon>Embryophyta</taxon>
        <taxon>Tracheophyta</taxon>
        <taxon>Spermatophyta</taxon>
        <taxon>Magnoliopsida</taxon>
        <taxon>eudicotyledons</taxon>
        <taxon>Gunneridae</taxon>
        <taxon>Pentapetalae</taxon>
        <taxon>rosids</taxon>
        <taxon>malvids</taxon>
        <taxon>Brassicales</taxon>
        <taxon>Brassicaceae</taxon>
        <taxon>Brassiceae</taxon>
        <taxon>Brassica</taxon>
    </lineage>
</organism>
<evidence type="ECO:0000256" key="1">
    <source>
        <dbReference type="SAM" id="MobiDB-lite"/>
    </source>
</evidence>
<protein>
    <submittedName>
        <fullName evidence="2">Uncharacterized protein</fullName>
    </submittedName>
</protein>
<reference evidence="2 3" key="1">
    <citation type="submission" date="2021-07" db="EMBL/GenBank/DDBJ databases">
        <authorList>
            <consortium name="Genoscope - CEA"/>
            <person name="William W."/>
        </authorList>
    </citation>
    <scope>NUCLEOTIDE SEQUENCE [LARGE SCALE GENOMIC DNA]</scope>
</reference>
<feature type="region of interest" description="Disordered" evidence="1">
    <location>
        <begin position="1"/>
        <end position="28"/>
    </location>
</feature>
<dbReference type="Proteomes" id="UP000694005">
    <property type="component" value="Chromosome A01"/>
</dbReference>
<dbReference type="EMBL" id="LS974617">
    <property type="protein sequence ID" value="CAG7887624.1"/>
    <property type="molecule type" value="Genomic_DNA"/>
</dbReference>
<name>A0A8D9GV43_BRACM</name>
<accession>A0A8D9GV43</accession>
<evidence type="ECO:0000313" key="2">
    <source>
        <dbReference type="EMBL" id="CAG7887624.1"/>
    </source>
</evidence>